<evidence type="ECO:0000313" key="1">
    <source>
        <dbReference type="EMBL" id="SUM31970.1"/>
    </source>
</evidence>
<dbReference type="Proteomes" id="UP000255277">
    <property type="component" value="Unassembled WGS sequence"/>
</dbReference>
<evidence type="ECO:0000313" key="2">
    <source>
        <dbReference type="Proteomes" id="UP000255277"/>
    </source>
</evidence>
<proteinExistence type="predicted"/>
<accession>A0A380FDZ0</accession>
<gene>
    <name evidence="1" type="ORF">NCTC12195_01407</name>
</gene>
<organism evidence="1 2">
    <name type="scientific">Staphylococcus gallinarum</name>
    <dbReference type="NCBI Taxonomy" id="1293"/>
    <lineage>
        <taxon>Bacteria</taxon>
        <taxon>Bacillati</taxon>
        <taxon>Bacillota</taxon>
        <taxon>Bacilli</taxon>
        <taxon>Bacillales</taxon>
        <taxon>Staphylococcaceae</taxon>
        <taxon>Staphylococcus</taxon>
    </lineage>
</organism>
<sequence>MILDKVNPNDLYPTEEQGPTVLGTIEYNNAWYFRIRRCLYCDK</sequence>
<dbReference type="EMBL" id="UHDK01000001">
    <property type="protein sequence ID" value="SUM31970.1"/>
    <property type="molecule type" value="Genomic_DNA"/>
</dbReference>
<reference evidence="1 2" key="1">
    <citation type="submission" date="2018-06" db="EMBL/GenBank/DDBJ databases">
        <authorList>
            <consortium name="Pathogen Informatics"/>
            <person name="Doyle S."/>
        </authorList>
    </citation>
    <scope>NUCLEOTIDE SEQUENCE [LARGE SCALE GENOMIC DNA]</scope>
    <source>
        <strain evidence="1 2">NCTC12195</strain>
    </source>
</reference>
<name>A0A380FDZ0_STAGA</name>
<dbReference type="AlphaFoldDB" id="A0A380FDZ0"/>
<protein>
    <submittedName>
        <fullName evidence="1">Uncharacterized protein</fullName>
    </submittedName>
</protein>